<evidence type="ECO:0000313" key="10">
    <source>
        <dbReference type="WBParaSite" id="PTRK_0000676200.1"/>
    </source>
</evidence>
<evidence type="ECO:0000259" key="8">
    <source>
        <dbReference type="Pfam" id="PF08662"/>
    </source>
</evidence>
<evidence type="ECO:0000256" key="4">
    <source>
        <dbReference type="ARBA" id="ARBA00022574"/>
    </source>
</evidence>
<keyword evidence="2 7" id="KW-0963">Cytoplasm</keyword>
<dbReference type="GO" id="GO:0005852">
    <property type="term" value="C:eukaryotic translation initiation factor 3 complex"/>
    <property type="evidence" value="ECO:0007669"/>
    <property type="project" value="InterPro"/>
</dbReference>
<protein>
    <recommendedName>
        <fullName evidence="7">Eukaryotic translation initiation factor 3 subunit B</fullName>
        <shortName evidence="7">eIF3b</shortName>
    </recommendedName>
</protein>
<dbReference type="CDD" id="cd12278">
    <property type="entry name" value="RRM_eIF3B"/>
    <property type="match status" value="1"/>
</dbReference>
<organism evidence="9 10">
    <name type="scientific">Parastrongyloides trichosuri</name>
    <name type="common">Possum-specific nematode worm</name>
    <dbReference type="NCBI Taxonomy" id="131310"/>
    <lineage>
        <taxon>Eukaryota</taxon>
        <taxon>Metazoa</taxon>
        <taxon>Ecdysozoa</taxon>
        <taxon>Nematoda</taxon>
        <taxon>Chromadorea</taxon>
        <taxon>Rhabditida</taxon>
        <taxon>Tylenchina</taxon>
        <taxon>Panagrolaimomorpha</taxon>
        <taxon>Strongyloidoidea</taxon>
        <taxon>Strongyloididae</taxon>
        <taxon>Parastrongyloides</taxon>
    </lineage>
</organism>
<dbReference type="InterPro" id="IPR013979">
    <property type="entry name" value="TIF_beta_prop-like"/>
</dbReference>
<name>A0A0N4ZG85_PARTI</name>
<dbReference type="Gene3D" id="2.130.10.10">
    <property type="entry name" value="YVTN repeat-like/Quinoprotein amine dehydrogenase"/>
    <property type="match status" value="1"/>
</dbReference>
<dbReference type="InterPro" id="IPR012677">
    <property type="entry name" value="Nucleotide-bd_a/b_plait_sf"/>
</dbReference>
<dbReference type="GO" id="GO:0003743">
    <property type="term" value="F:translation initiation factor activity"/>
    <property type="evidence" value="ECO:0007669"/>
    <property type="project" value="UniProtKB-KW"/>
</dbReference>
<dbReference type="GO" id="GO:0031369">
    <property type="term" value="F:translation initiation factor binding"/>
    <property type="evidence" value="ECO:0007669"/>
    <property type="project" value="InterPro"/>
</dbReference>
<feature type="domain" description="Translation initiation factor beta propellor-like" evidence="8">
    <location>
        <begin position="399"/>
        <end position="598"/>
    </location>
</feature>
<comment type="subunit">
    <text evidence="7">Component of the eukaryotic translation initiation factor 3 (eIF-3) complex.</text>
</comment>
<dbReference type="SUPFAM" id="SSF82171">
    <property type="entry name" value="DPP6 N-terminal domain-like"/>
    <property type="match status" value="1"/>
</dbReference>
<dbReference type="Proteomes" id="UP000038045">
    <property type="component" value="Unplaced"/>
</dbReference>
<dbReference type="InterPro" id="IPR011400">
    <property type="entry name" value="EIF3B"/>
</dbReference>
<dbReference type="AlphaFoldDB" id="A0A0N4ZG85"/>
<comment type="similarity">
    <text evidence="7">Belongs to the eIF-3 subunit B family.</text>
</comment>
<accession>A0A0N4ZG85</accession>
<dbReference type="PANTHER" id="PTHR14068:SF0">
    <property type="entry name" value="EUKARYOTIC TRANSLATION INITIATION FACTOR 3 SUBUNIT B"/>
    <property type="match status" value="1"/>
</dbReference>
<comment type="function">
    <text evidence="7">Component of the eukaryotic translation initiation factor 3 (eIF-3) complex, which is involved in protein synthesis and, together with other initiation factors, stimulates binding of mRNA and methionyl-tRNAi to the 40S ribosome.</text>
</comment>
<proteinExistence type="inferred from homology"/>
<dbReference type="PIRSF" id="PIRSF036424">
    <property type="entry name" value="eIF3b"/>
    <property type="match status" value="1"/>
</dbReference>
<keyword evidence="4" id="KW-0853">WD repeat</keyword>
<evidence type="ECO:0000256" key="6">
    <source>
        <dbReference type="ARBA" id="ARBA00022917"/>
    </source>
</evidence>
<reference evidence="10" key="1">
    <citation type="submission" date="2017-02" db="UniProtKB">
        <authorList>
            <consortium name="WormBaseParasite"/>
        </authorList>
    </citation>
    <scope>IDENTIFICATION</scope>
</reference>
<dbReference type="Pfam" id="PF08662">
    <property type="entry name" value="eIF2A"/>
    <property type="match status" value="1"/>
</dbReference>
<dbReference type="Gene3D" id="3.30.70.330">
    <property type="match status" value="1"/>
</dbReference>
<keyword evidence="6 7" id="KW-0648">Protein biosynthesis</keyword>
<comment type="subcellular location">
    <subcellularLocation>
        <location evidence="1 7">Cytoplasm</location>
    </subcellularLocation>
</comment>
<sequence>MAVVLNLKVDVNEAINKKSLEDKYADPEGFVDEESARIARDELAGRMPRKEKYIDRCVVVFGIPKIGKERLEKLSNVLRKIIGSTSDEFQEEIPLTPEGGTKGLLFIEYPNKDTAIKAADLLNGYVLDKNHIFKAMAVSAAKNVKKPDEKWQKPEVRKYVDAGNVYSHLTHKKCLDQFAVQHGNDSKSSFIGVYWYQRDQDPVLVDESANREGWSKMKFHWSPKGTYITTIHQQGVQIWGGPKFDKILRFEQPDPVFIAFSPQEKFIVVLSSLQSIGMMNSVCCSIFNVMSGDVVKQFTALQLGLSKGDMKPTWPIFKWSYDDSFCAYVKRKTDTVAIFSTEDFSTYDTLPLSNVAKIEWSPINNRMAYYCQENIKTSAPAEIGIMSYPQKEKLRATRVFNCSKAELFWHTTGRYFAVVSERYGRRSIKENEVKYFNIMTHADIFDCTEKDIPLQNLTLDDQFISFAWDPSSEKFAIICGTSTKTSPAIYNVEKTKHVPTLLQKIDDSSILNTLKFSPSGSWLVVAGCMSSGVLVFVDCSTNEPTKMKSTDHPNMTSCEWDPTGRYLVSICSKLRSDDSYIIYNFQGKTLYKSPNDILIKFDWRPRLKLEGHEERLVEIKKNFKKFTSQFEEEDRIEKDAVYRDIVVKRKEIYENFKKIREEYLKQYASELEARKALRNGVDTDKLFENCEYVNQEVTIIVKSSETIEKASD</sequence>
<evidence type="ECO:0000256" key="2">
    <source>
        <dbReference type="ARBA" id="ARBA00022490"/>
    </source>
</evidence>
<keyword evidence="3 7" id="KW-0396">Initiation factor</keyword>
<evidence type="ECO:0000256" key="5">
    <source>
        <dbReference type="ARBA" id="ARBA00022884"/>
    </source>
</evidence>
<dbReference type="InterPro" id="IPR034363">
    <property type="entry name" value="eIF3B_RRM"/>
</dbReference>
<evidence type="ECO:0000313" key="9">
    <source>
        <dbReference type="Proteomes" id="UP000038045"/>
    </source>
</evidence>
<evidence type="ECO:0000256" key="3">
    <source>
        <dbReference type="ARBA" id="ARBA00022540"/>
    </source>
</evidence>
<dbReference type="InterPro" id="IPR015943">
    <property type="entry name" value="WD40/YVTN_repeat-like_dom_sf"/>
</dbReference>
<keyword evidence="5 7" id="KW-0694">RNA-binding</keyword>
<keyword evidence="9" id="KW-1185">Reference proteome</keyword>
<dbReference type="GO" id="GO:0003723">
    <property type="term" value="F:RNA binding"/>
    <property type="evidence" value="ECO:0007669"/>
    <property type="project" value="UniProtKB-KW"/>
</dbReference>
<dbReference type="PANTHER" id="PTHR14068">
    <property type="entry name" value="EUKARYOTIC TRANSLATION INITIATION FACTOR 3 EIF3 -RELATED"/>
    <property type="match status" value="1"/>
</dbReference>
<dbReference type="WBParaSite" id="PTRK_0000676200.1">
    <property type="protein sequence ID" value="PTRK_0000676200.1"/>
    <property type="gene ID" value="PTRK_0000676200"/>
</dbReference>
<evidence type="ECO:0000256" key="7">
    <source>
        <dbReference type="PIRNR" id="PIRNR036424"/>
    </source>
</evidence>
<evidence type="ECO:0000256" key="1">
    <source>
        <dbReference type="ARBA" id="ARBA00004496"/>
    </source>
</evidence>
<dbReference type="STRING" id="131310.A0A0N4ZG85"/>